<dbReference type="InterPro" id="IPR031571">
    <property type="entry name" value="RcpC_dom"/>
</dbReference>
<dbReference type="Gene3D" id="3.90.1210.10">
    <property type="entry name" value="Antifreeze-like/N-acetylneuraminic acid synthase C-terminal domain"/>
    <property type="match status" value="1"/>
</dbReference>
<feature type="region of interest" description="Disordered" evidence="1">
    <location>
        <begin position="292"/>
        <end position="315"/>
    </location>
</feature>
<dbReference type="EMBL" id="QFPX01000022">
    <property type="protein sequence ID" value="PZQ51990.1"/>
    <property type="molecule type" value="Genomic_DNA"/>
</dbReference>
<proteinExistence type="predicted"/>
<comment type="caution">
    <text evidence="3">The sequence shown here is derived from an EMBL/GenBank/DDBJ whole genome shotgun (WGS) entry which is preliminary data.</text>
</comment>
<dbReference type="SMART" id="SM00858">
    <property type="entry name" value="SAF"/>
    <property type="match status" value="1"/>
</dbReference>
<feature type="domain" description="SAF" evidence="2">
    <location>
        <begin position="53"/>
        <end position="113"/>
    </location>
</feature>
<dbReference type="InterPro" id="IPR057736">
    <property type="entry name" value="SAF_PseI/NeuA/NeuB"/>
</dbReference>
<gene>
    <name evidence="3" type="primary">cpaB</name>
    <name evidence="3" type="ORF">DI555_19950</name>
</gene>
<dbReference type="PROSITE" id="PS51257">
    <property type="entry name" value="PROKAR_LIPOPROTEIN"/>
    <property type="match status" value="1"/>
</dbReference>
<dbReference type="Pfam" id="PF16976">
    <property type="entry name" value="RcpC"/>
    <property type="match status" value="1"/>
</dbReference>
<dbReference type="NCBIfam" id="TIGR03177">
    <property type="entry name" value="pilus_cpaB"/>
    <property type="match status" value="1"/>
</dbReference>
<dbReference type="Pfam" id="PF08666">
    <property type="entry name" value="SAF"/>
    <property type="match status" value="1"/>
</dbReference>
<evidence type="ECO:0000313" key="4">
    <source>
        <dbReference type="Proteomes" id="UP000249082"/>
    </source>
</evidence>
<evidence type="ECO:0000259" key="2">
    <source>
        <dbReference type="SMART" id="SM00858"/>
    </source>
</evidence>
<organism evidence="3 4">
    <name type="scientific">Novosphingobium pentaromativorans</name>
    <dbReference type="NCBI Taxonomy" id="205844"/>
    <lineage>
        <taxon>Bacteria</taxon>
        <taxon>Pseudomonadati</taxon>
        <taxon>Pseudomonadota</taxon>
        <taxon>Alphaproteobacteria</taxon>
        <taxon>Sphingomonadales</taxon>
        <taxon>Sphingomonadaceae</taxon>
        <taxon>Novosphingobium</taxon>
    </lineage>
</organism>
<sequence length="334" mass="33974">MRLGSKAKLTIGVGLVAACCFAFLGMRELARAAKPVADAAARMPIGKPEPSFTVLAATTRDIRVGETITADMIRNSRSDPARFPTAVTPAEVIGKVATRDIPANSLIPRPALGQETKLAIRVPMGMRAISIDTTAEIAVAGLVRPGDRVDVQVVYPGEDALSGARASGASRARTLLQMVPVLAVGEVVVGTQPAASAMSAVATGMGAPPSTPAEAPMPPARTVTLALTPAQVSELSLAKSTGALTLSLRNPGDSAEVAVAQVASAPQPRPASAFIPAAPAYAQPRAFVAAHPRPAERRAEKPTGGPGPASLGAQPIELVVGGNRQVIYSGSASQ</sequence>
<dbReference type="InterPro" id="IPR017592">
    <property type="entry name" value="Pilus_assmbl_Flp-typ_CpaB"/>
</dbReference>
<evidence type="ECO:0000313" key="3">
    <source>
        <dbReference type="EMBL" id="PZQ51990.1"/>
    </source>
</evidence>
<evidence type="ECO:0000256" key="1">
    <source>
        <dbReference type="SAM" id="MobiDB-lite"/>
    </source>
</evidence>
<dbReference type="InterPro" id="IPR013974">
    <property type="entry name" value="SAF"/>
</dbReference>
<protein>
    <submittedName>
        <fullName evidence="3">Flp pilus assembly protein CpaB</fullName>
    </submittedName>
</protein>
<accession>A0A2W5QKH0</accession>
<dbReference type="AlphaFoldDB" id="A0A2W5QKH0"/>
<name>A0A2W5QKH0_9SPHN</name>
<reference evidence="3 4" key="1">
    <citation type="submission" date="2017-08" db="EMBL/GenBank/DDBJ databases">
        <title>Infants hospitalized years apart are colonized by the same room-sourced microbial strains.</title>
        <authorList>
            <person name="Brooks B."/>
            <person name="Olm M.R."/>
            <person name="Firek B.A."/>
            <person name="Baker R."/>
            <person name="Thomas B.C."/>
            <person name="Morowitz M.J."/>
            <person name="Banfield J.F."/>
        </authorList>
    </citation>
    <scope>NUCLEOTIDE SEQUENCE [LARGE SCALE GENOMIC DNA]</scope>
    <source>
        <strain evidence="3">S2_005_002_R2_33</strain>
    </source>
</reference>
<dbReference type="Proteomes" id="UP000249082">
    <property type="component" value="Unassembled WGS sequence"/>
</dbReference>
<dbReference type="CDD" id="cd11615">
    <property type="entry name" value="SAF_NeuB_like"/>
    <property type="match status" value="1"/>
</dbReference>